<keyword evidence="3" id="KW-0547">Nucleotide-binding</keyword>
<keyword evidence="2" id="KW-0436">Ligase</keyword>
<feature type="domain" description="FDX-ACB" evidence="7">
    <location>
        <begin position="257"/>
        <end position="365"/>
    </location>
</feature>
<dbReference type="EMBL" id="JAVHUY010000013">
    <property type="protein sequence ID" value="MDQ7906015.1"/>
    <property type="molecule type" value="Genomic_DNA"/>
</dbReference>
<keyword evidence="4" id="KW-0067">ATP-binding</keyword>
<accession>A0ABU0ZG24</accession>
<keyword evidence="5" id="KW-0648">Protein biosynthesis</keyword>
<evidence type="ECO:0000259" key="7">
    <source>
        <dbReference type="PROSITE" id="PS51447"/>
    </source>
</evidence>
<dbReference type="PROSITE" id="PS51447">
    <property type="entry name" value="FDX_ACB"/>
    <property type="match status" value="1"/>
</dbReference>
<dbReference type="RefSeq" id="WP_308713283.1">
    <property type="nucleotide sequence ID" value="NZ_JAVHUY010000013.1"/>
</dbReference>
<name>A0ABU0ZG24_9ACTN</name>
<comment type="similarity">
    <text evidence="1">Belongs to the class-II aminoacyl-tRNA synthetase family.</text>
</comment>
<dbReference type="InterPro" id="IPR045864">
    <property type="entry name" value="aa-tRNA-synth_II/BPL/LPL"/>
</dbReference>
<keyword evidence="6" id="KW-0030">Aminoacyl-tRNA synthetase</keyword>
<evidence type="ECO:0000313" key="8">
    <source>
        <dbReference type="EMBL" id="MDQ7906015.1"/>
    </source>
</evidence>
<evidence type="ECO:0000256" key="4">
    <source>
        <dbReference type="ARBA" id="ARBA00022840"/>
    </source>
</evidence>
<dbReference type="Pfam" id="PF01409">
    <property type="entry name" value="tRNA-synt_2d"/>
    <property type="match status" value="1"/>
</dbReference>
<evidence type="ECO:0000256" key="1">
    <source>
        <dbReference type="ARBA" id="ARBA00008226"/>
    </source>
</evidence>
<comment type="caution">
    <text evidence="8">The sequence shown here is derived from an EMBL/GenBank/DDBJ whole genome shotgun (WGS) entry which is preliminary data.</text>
</comment>
<dbReference type="InterPro" id="IPR036690">
    <property type="entry name" value="Fdx_antiC-bd_sf"/>
</dbReference>
<organism evidence="8 9">
    <name type="scientific">Phytohabitans maris</name>
    <dbReference type="NCBI Taxonomy" id="3071409"/>
    <lineage>
        <taxon>Bacteria</taxon>
        <taxon>Bacillati</taxon>
        <taxon>Actinomycetota</taxon>
        <taxon>Actinomycetes</taxon>
        <taxon>Micromonosporales</taxon>
        <taxon>Micromonosporaceae</taxon>
    </lineage>
</organism>
<proteinExistence type="inferred from homology"/>
<dbReference type="InterPro" id="IPR002319">
    <property type="entry name" value="Phenylalanyl-tRNA_Synthase"/>
</dbReference>
<sequence length="376" mass="41225">MTPQELRAALDLRDLTDPDAGEHAMQHVVSAIEYALARAWGIPVRRDPGPRIVSVADNYDRLRYSAEAVTRDRRYSRYLDGGRMLRSHTTARVPALLDANRLPDVLLSVPGICYRRDVIDRHHVGEPHQLDLWRIRRSGPPLTEADLVHMIGLVVAAVLPGHDWHTVPSVHPYTLAGREIYVAGRAPSGGASGYIEVGECGLAHPEVTGGGSGLAMGLGLDRLVMLAKGVDDIRLLRSTDPRVAAQMRDLTPYRPVSAMPATHRDLSLAVAGDLDAELLGDRVRDLLGPDAGAVEEIVVRSETGYAELPDSARARMGLRPGQKNVLLRVVLRDLTRTLTSAEANALRDRIYAGLHEGEEHEWTLFDADRAEAKPRP</sequence>
<dbReference type="Proteomes" id="UP001230908">
    <property type="component" value="Unassembled WGS sequence"/>
</dbReference>
<reference evidence="8 9" key="1">
    <citation type="submission" date="2023-08" db="EMBL/GenBank/DDBJ databases">
        <title>Phytohabitans sansha sp. nov., isolated from marine sediment.</title>
        <authorList>
            <person name="Zhao Y."/>
            <person name="Yi K."/>
        </authorList>
    </citation>
    <scope>NUCLEOTIDE SEQUENCE [LARGE SCALE GENOMIC DNA]</scope>
    <source>
        <strain evidence="8 9">ZYX-F-186</strain>
    </source>
</reference>
<dbReference type="SMART" id="SM00896">
    <property type="entry name" value="FDX-ACB"/>
    <property type="match status" value="1"/>
</dbReference>
<evidence type="ECO:0000256" key="2">
    <source>
        <dbReference type="ARBA" id="ARBA00022598"/>
    </source>
</evidence>
<evidence type="ECO:0000256" key="3">
    <source>
        <dbReference type="ARBA" id="ARBA00022741"/>
    </source>
</evidence>
<protein>
    <recommendedName>
        <fullName evidence="7">FDX-ACB domain-containing protein</fullName>
    </recommendedName>
</protein>
<dbReference type="InterPro" id="IPR005121">
    <property type="entry name" value="Fdx_antiC-bd"/>
</dbReference>
<dbReference type="Gene3D" id="3.30.930.10">
    <property type="entry name" value="Bira Bifunctional Protein, Domain 2"/>
    <property type="match status" value="1"/>
</dbReference>
<evidence type="ECO:0000313" key="9">
    <source>
        <dbReference type="Proteomes" id="UP001230908"/>
    </source>
</evidence>
<evidence type="ECO:0000256" key="6">
    <source>
        <dbReference type="ARBA" id="ARBA00023146"/>
    </source>
</evidence>
<dbReference type="Gene3D" id="3.30.70.380">
    <property type="entry name" value="Ferrodoxin-fold anticodon-binding domain"/>
    <property type="match status" value="1"/>
</dbReference>
<dbReference type="SUPFAM" id="SSF55681">
    <property type="entry name" value="Class II aaRS and biotin synthetases"/>
    <property type="match status" value="1"/>
</dbReference>
<keyword evidence="9" id="KW-1185">Reference proteome</keyword>
<dbReference type="SUPFAM" id="SSF54991">
    <property type="entry name" value="Anticodon-binding domain of PheRS"/>
    <property type="match status" value="1"/>
</dbReference>
<evidence type="ECO:0000256" key="5">
    <source>
        <dbReference type="ARBA" id="ARBA00022917"/>
    </source>
</evidence>
<gene>
    <name evidence="8" type="ORF">RB614_15995</name>
</gene>